<organism evidence="1 2">
    <name type="scientific">Papaver atlanticum</name>
    <dbReference type="NCBI Taxonomy" id="357466"/>
    <lineage>
        <taxon>Eukaryota</taxon>
        <taxon>Viridiplantae</taxon>
        <taxon>Streptophyta</taxon>
        <taxon>Embryophyta</taxon>
        <taxon>Tracheophyta</taxon>
        <taxon>Spermatophyta</taxon>
        <taxon>Magnoliopsida</taxon>
        <taxon>Ranunculales</taxon>
        <taxon>Papaveraceae</taxon>
        <taxon>Papaveroideae</taxon>
        <taxon>Papaver</taxon>
    </lineage>
</organism>
<dbReference type="Proteomes" id="UP001202328">
    <property type="component" value="Unassembled WGS sequence"/>
</dbReference>
<comment type="caution">
    <text evidence="1">The sequence shown here is derived from an EMBL/GenBank/DDBJ whole genome shotgun (WGS) entry which is preliminary data.</text>
</comment>
<keyword evidence="2" id="KW-1185">Reference proteome</keyword>
<dbReference type="AlphaFoldDB" id="A0AAD4T6V9"/>
<proteinExistence type="predicted"/>
<dbReference type="EMBL" id="JAJJMB010005117">
    <property type="protein sequence ID" value="KAI3940687.1"/>
    <property type="molecule type" value="Genomic_DNA"/>
</dbReference>
<sequence>MILLSPSSAESAAIQQVKPGCPSKCGNITIPYPFGDFDGDCSYVEDDARKMYFIHCNTSFEPPKPFIGMIDRQIEILSASETEFRIKNPDIGAKCYDDQTGKLVLDKPFYNLDLETTPFTISYTKNMYVGVGCNIAAAINNYFRGCDSKCASKSDMVEGSCTSTTGSGCCQKSIPKG</sequence>
<evidence type="ECO:0000313" key="1">
    <source>
        <dbReference type="EMBL" id="KAI3940687.1"/>
    </source>
</evidence>
<name>A0AAD4T6V9_9MAGN</name>
<accession>A0AAD4T6V9</accession>
<gene>
    <name evidence="1" type="ORF">MKW98_030006</name>
</gene>
<evidence type="ECO:0000313" key="2">
    <source>
        <dbReference type="Proteomes" id="UP001202328"/>
    </source>
</evidence>
<dbReference type="PANTHER" id="PTHR33491">
    <property type="entry name" value="OSJNBA0016N04.9 PROTEIN"/>
    <property type="match status" value="1"/>
</dbReference>
<reference evidence="1" key="1">
    <citation type="submission" date="2022-04" db="EMBL/GenBank/DDBJ databases">
        <title>A functionally conserved STORR gene fusion in Papaver species that diverged 16.8 million years ago.</title>
        <authorList>
            <person name="Catania T."/>
        </authorList>
    </citation>
    <scope>NUCLEOTIDE SEQUENCE</scope>
    <source>
        <strain evidence="1">S-188037</strain>
    </source>
</reference>
<protein>
    <recommendedName>
        <fullName evidence="3">Wall-associated receptor kinase galacturonan-binding domain-containing protein</fullName>
    </recommendedName>
</protein>
<evidence type="ECO:0008006" key="3">
    <source>
        <dbReference type="Google" id="ProtNLM"/>
    </source>
</evidence>